<protein>
    <recommendedName>
        <fullName evidence="4">Virion structural protein</fullName>
    </recommendedName>
</protein>
<evidence type="ECO:0000313" key="3">
    <source>
        <dbReference type="Proteomes" id="UP000317703"/>
    </source>
</evidence>
<organism evidence="2 3">
    <name type="scientific">Aeromonas phage PS1</name>
    <dbReference type="NCBI Taxonomy" id="2591406"/>
    <lineage>
        <taxon>Viruses</taxon>
        <taxon>Duplodnaviria</taxon>
        <taxon>Heunggongvirae</taxon>
        <taxon>Uroviricota</taxon>
        <taxon>Caudoviricetes</taxon>
        <taxon>Chimalliviridae</taxon>
        <taxon>Ferozepurvirus</taxon>
        <taxon>Ferozepurvirus PS1</taxon>
    </lineage>
</organism>
<name>A0A514TUT8_9CAUD</name>
<evidence type="ECO:0000256" key="1">
    <source>
        <dbReference type="SAM" id="MobiDB-lite"/>
    </source>
</evidence>
<accession>A0A514TUT8</accession>
<gene>
    <name evidence="2" type="ORF">PS1_0005</name>
</gene>
<evidence type="ECO:0008006" key="4">
    <source>
        <dbReference type="Google" id="ProtNLM"/>
    </source>
</evidence>
<evidence type="ECO:0000313" key="2">
    <source>
        <dbReference type="EMBL" id="QDJ96763.1"/>
    </source>
</evidence>
<reference evidence="2" key="1">
    <citation type="submission" date="2019-06" db="EMBL/GenBank/DDBJ databases">
        <title>Complete genome sequence of Aeromonas hydrophila bacteriophage PS1.</title>
        <authorList>
            <person name="Rai S."/>
            <person name="Tyagi A."/>
            <person name="Kumar N."/>
            <person name="Singh N."/>
        </authorList>
    </citation>
    <scope>NUCLEOTIDE SEQUENCE [LARGE SCALE GENOMIC DNA]</scope>
</reference>
<feature type="region of interest" description="Disordered" evidence="1">
    <location>
        <begin position="1"/>
        <end position="23"/>
    </location>
</feature>
<dbReference type="EMBL" id="MN032614">
    <property type="protein sequence ID" value="QDJ96763.1"/>
    <property type="molecule type" value="Genomic_DNA"/>
</dbReference>
<proteinExistence type="predicted"/>
<sequence>MFDGQPTIPDTNGVFPGNTPSRPNGDELKRVWYIEQIYDPDVHPVEDMTKYVVPYEGEIVIDRPAHKFYEVSHVDRYGTWKSTFVPWYPIPETSENDYSLFPKHEYGFLQGELALCIDYSVRPPVARVDANATAPDAAYALLYEGSVIGEAGKIISARYSGSDLVDNHISVSPVVIDNLENKTIMGADSFSVQLNEAAMPNGKRCTLVYYDVAGRPIPPTYSVAVQHSAYLKDHQLGQRYVKSIELVSPWFTNSTLPSTLFIPINLALKAVEFRAKVHYSDGSYEEHPVNSFNGESGFTLSGLEQYKPTTPGQSTNALVLSYAYKNNEQAYIAQPGSPKHTSNRYTIVATTAQGSYSPRIYSYPYWDPAAGWKLRHWLTDLDRRYCRDVTQLVTLNEASPAFDGRKYGEEQNLIFNLNMRDVSASYEPWSFVQHTTITLYSDGTVEGRKWDVRHSYGKPAFNALSVEYIEQVGGSQIAKFAGMASLEDFLNKAYYGFDPIYDPRTESKALVPTHFDLVKNNNTARTGIPIGEFNNIPVGDLSFSNGEGVYLRWTRREASGNELQLGVSAGVCKKVVVYS</sequence>
<keyword evidence="3" id="KW-1185">Reference proteome</keyword>
<dbReference type="Proteomes" id="UP000317703">
    <property type="component" value="Segment"/>
</dbReference>